<feature type="region of interest" description="Disordered" evidence="1">
    <location>
        <begin position="1"/>
        <end position="25"/>
    </location>
</feature>
<evidence type="ECO:0000256" key="1">
    <source>
        <dbReference type="SAM" id="MobiDB-lite"/>
    </source>
</evidence>
<protein>
    <submittedName>
        <fullName evidence="2">Uncharacterized protein</fullName>
    </submittedName>
</protein>
<dbReference type="Proteomes" id="UP000249739">
    <property type="component" value="Unassembled WGS sequence"/>
</dbReference>
<dbReference type="EMBL" id="QFOT01000072">
    <property type="protein sequence ID" value="PZP55382.1"/>
    <property type="molecule type" value="Genomic_DNA"/>
</dbReference>
<organism evidence="2 3">
    <name type="scientific">Micavibrio aeruginosavorus</name>
    <dbReference type="NCBI Taxonomy" id="349221"/>
    <lineage>
        <taxon>Bacteria</taxon>
        <taxon>Pseudomonadati</taxon>
        <taxon>Bdellovibrionota</taxon>
        <taxon>Bdellovibrionia</taxon>
        <taxon>Bdellovibrionales</taxon>
        <taxon>Pseudobdellovibrionaceae</taxon>
        <taxon>Micavibrio</taxon>
    </lineage>
</organism>
<sequence length="149" mass="16963">MLDVGQNSTGGNILHPETPFGNSDDIKNLSQQKLDEISNKNRETLKILFRRYSRCDDIGLPYSEHASNITRRFNIMMNRSLERPALFERLRKKVWGFVELGYQTKNSTPSNIDLGIINNSAVSEVLKELRHDVQSGTVRFPNFPAPTQG</sequence>
<comment type="caution">
    <text evidence="2">The sequence shown here is derived from an EMBL/GenBank/DDBJ whole genome shotgun (WGS) entry which is preliminary data.</text>
</comment>
<reference evidence="2 3" key="1">
    <citation type="submission" date="2017-08" db="EMBL/GenBank/DDBJ databases">
        <title>Infants hospitalized years apart are colonized by the same room-sourced microbial strains.</title>
        <authorList>
            <person name="Brooks B."/>
            <person name="Olm M.R."/>
            <person name="Firek B.A."/>
            <person name="Baker R."/>
            <person name="Thomas B.C."/>
            <person name="Morowitz M.J."/>
            <person name="Banfield J.F."/>
        </authorList>
    </citation>
    <scope>NUCLEOTIDE SEQUENCE [LARGE SCALE GENOMIC DNA]</scope>
    <source>
        <strain evidence="2">S2_006_000_R2_64</strain>
    </source>
</reference>
<proteinExistence type="predicted"/>
<evidence type="ECO:0000313" key="2">
    <source>
        <dbReference type="EMBL" id="PZP55382.1"/>
    </source>
</evidence>
<dbReference type="AlphaFoldDB" id="A0A2W5HI88"/>
<evidence type="ECO:0000313" key="3">
    <source>
        <dbReference type="Proteomes" id="UP000249739"/>
    </source>
</evidence>
<name>A0A2W5HI88_9BACT</name>
<gene>
    <name evidence="2" type="ORF">DI586_07050</name>
</gene>
<feature type="compositionally biased region" description="Polar residues" evidence="1">
    <location>
        <begin position="1"/>
        <end position="11"/>
    </location>
</feature>
<accession>A0A2W5HI88</accession>